<feature type="region of interest" description="Disordered" evidence="1">
    <location>
        <begin position="1"/>
        <end position="76"/>
    </location>
</feature>
<evidence type="ECO:0000313" key="3">
    <source>
        <dbReference type="Proteomes" id="UP000815677"/>
    </source>
</evidence>
<accession>A0ABQ0LXK7</accession>
<sequence>METTSMPSVEVQGQLADQNNDNSFPPTGSHEALKNLRNEDRLPPLGREDEIHAGRQNAHRLPFSRSSRRASQPFRR</sequence>
<name>A0ABQ0LXK7_MYCCL</name>
<dbReference type="Proteomes" id="UP000815677">
    <property type="component" value="Unassembled WGS sequence"/>
</dbReference>
<feature type="compositionally biased region" description="Polar residues" evidence="1">
    <location>
        <begin position="15"/>
        <end position="26"/>
    </location>
</feature>
<dbReference type="EMBL" id="DF848953">
    <property type="protein sequence ID" value="GAT55297.1"/>
    <property type="molecule type" value="Genomic_DNA"/>
</dbReference>
<protein>
    <submittedName>
        <fullName evidence="2">Uncharacterized protein</fullName>
    </submittedName>
</protein>
<keyword evidence="3" id="KW-1185">Reference proteome</keyword>
<feature type="compositionally biased region" description="Basic and acidic residues" evidence="1">
    <location>
        <begin position="31"/>
        <end position="53"/>
    </location>
</feature>
<evidence type="ECO:0000313" key="2">
    <source>
        <dbReference type="EMBL" id="GAT55297.1"/>
    </source>
</evidence>
<evidence type="ECO:0000256" key="1">
    <source>
        <dbReference type="SAM" id="MobiDB-lite"/>
    </source>
</evidence>
<organism evidence="2 3">
    <name type="scientific">Mycena chlorophos</name>
    <name type="common">Agaric fungus</name>
    <name type="synonym">Agaricus chlorophos</name>
    <dbReference type="NCBI Taxonomy" id="658473"/>
    <lineage>
        <taxon>Eukaryota</taxon>
        <taxon>Fungi</taxon>
        <taxon>Dikarya</taxon>
        <taxon>Basidiomycota</taxon>
        <taxon>Agaricomycotina</taxon>
        <taxon>Agaricomycetes</taxon>
        <taxon>Agaricomycetidae</taxon>
        <taxon>Agaricales</taxon>
        <taxon>Marasmiineae</taxon>
        <taxon>Mycenaceae</taxon>
        <taxon>Mycena</taxon>
    </lineage>
</organism>
<reference evidence="2" key="1">
    <citation type="submission" date="2014-09" db="EMBL/GenBank/DDBJ databases">
        <title>Genome sequence of the luminous mushroom Mycena chlorophos for searching fungal bioluminescence genes.</title>
        <authorList>
            <person name="Tanaka Y."/>
            <person name="Kasuga D."/>
            <person name="Oba Y."/>
            <person name="Hase S."/>
            <person name="Sato K."/>
            <person name="Oba Y."/>
            <person name="Sakakibara Y."/>
        </authorList>
    </citation>
    <scope>NUCLEOTIDE SEQUENCE</scope>
</reference>
<proteinExistence type="predicted"/>
<gene>
    <name evidence="2" type="ORF">MCHLO_12078</name>
</gene>